<evidence type="ECO:0000313" key="1">
    <source>
        <dbReference type="EMBL" id="BAS00591.1"/>
    </source>
</evidence>
<reference evidence="1" key="1">
    <citation type="journal article" date="2015" name="Genome Announc.">
        <title>Complete Genome Sequence of the Bacteriochlorophyll b-Producing Photosynthetic Bacterium Blastochloris viridis.</title>
        <authorList>
            <person name="Tsukatani Y."/>
            <person name="Hirose Y."/>
            <person name="Harada J."/>
            <person name="Misawa N."/>
            <person name="Mori K."/>
            <person name="Inoue K."/>
            <person name="Tamiaki H."/>
        </authorList>
    </citation>
    <scope>NUCLEOTIDE SEQUENCE [LARGE SCALE GENOMIC DNA]</scope>
    <source>
        <strain evidence="1">DSM 133</strain>
    </source>
</reference>
<dbReference type="EMBL" id="AP014854">
    <property type="protein sequence ID" value="BAS00591.1"/>
    <property type="molecule type" value="Genomic_DNA"/>
</dbReference>
<name>A0A182D519_BLAVI</name>
<organism evidence="1">
    <name type="scientific">Blastochloris viridis</name>
    <name type="common">Rhodopseudomonas viridis</name>
    <dbReference type="NCBI Taxonomy" id="1079"/>
    <lineage>
        <taxon>Bacteria</taxon>
        <taxon>Pseudomonadati</taxon>
        <taxon>Pseudomonadota</taxon>
        <taxon>Alphaproteobacteria</taxon>
        <taxon>Hyphomicrobiales</taxon>
        <taxon>Blastochloridaceae</taxon>
        <taxon>Blastochloris</taxon>
    </lineage>
</organism>
<proteinExistence type="predicted"/>
<sequence length="63" mass="6783">MASCEIRPIGRHFVVQISEIASADHDDIIRKPYHGATEQRRWTLASAGGVRGAVAGQPDRGGI</sequence>
<dbReference type="AlphaFoldDB" id="A0A182D519"/>
<protein>
    <submittedName>
        <fullName evidence="1">Uncharacterized protein</fullName>
    </submittedName>
</protein>
<accession>A0A182D519</accession>
<gene>
    <name evidence="1" type="ORF">BV133_2997</name>
</gene>
<dbReference type="RefSeq" id="WP_055037294.1">
    <property type="nucleotide sequence ID" value="NZ_AP014854.2"/>
</dbReference>